<keyword evidence="3" id="KW-1185">Reference proteome</keyword>
<accession>S1QYG2</accession>
<dbReference type="GeneID" id="60871494"/>
<dbReference type="AlphaFoldDB" id="S1QYG2"/>
<protein>
    <recommendedName>
        <fullName evidence="1">DUF2326 domain-containing protein</fullName>
    </recommendedName>
</protein>
<dbReference type="Pfam" id="PF10088">
    <property type="entry name" value="DUF2326"/>
    <property type="match status" value="1"/>
</dbReference>
<name>S1QYG2_9ENTE</name>
<dbReference type="RefSeq" id="WP_016252004.1">
    <property type="nucleotide sequence ID" value="NZ_ASWI01000004.1"/>
</dbReference>
<organism evidence="2 3">
    <name type="scientific">Enterococcus cecorum DSM 20682 = ATCC 43198</name>
    <dbReference type="NCBI Taxonomy" id="1121864"/>
    <lineage>
        <taxon>Bacteria</taxon>
        <taxon>Bacillati</taxon>
        <taxon>Bacillota</taxon>
        <taxon>Bacilli</taxon>
        <taxon>Lactobacillales</taxon>
        <taxon>Enterococcaceae</taxon>
        <taxon>Enterococcus</taxon>
    </lineage>
</organism>
<proteinExistence type="predicted"/>
<sequence length="89" mass="10295">MYLSYLPVIAHDSLLFKNVDDEGVNGIIRIYDDVKNLGKQIFIAFDKQCSYSQETYEILQDSCVLQLDGDGHELYDKSWNREATNETQL</sequence>
<dbReference type="HOGENOM" id="CLU_173914_0_0_9"/>
<dbReference type="EMBL" id="AHYS01000001">
    <property type="protein sequence ID" value="ESK62683.1"/>
    <property type="molecule type" value="Genomic_DNA"/>
</dbReference>
<evidence type="ECO:0000259" key="1">
    <source>
        <dbReference type="Pfam" id="PF10088"/>
    </source>
</evidence>
<dbReference type="InterPro" id="IPR018760">
    <property type="entry name" value="DUF2326"/>
</dbReference>
<dbReference type="PATRIC" id="fig|1121864.4.peg.1863"/>
<dbReference type="OrthoDB" id="9815945at2"/>
<reference evidence="2 3" key="1">
    <citation type="submission" date="2013-10" db="EMBL/GenBank/DDBJ databases">
        <title>The Genome Sequence of Enterococcus cecorum DSM 20682 (= ATCC 43198) (Illumina assembly).</title>
        <authorList>
            <consortium name="The Broad Institute Genomics Platform"/>
            <consortium name="The Broad Institute Genome Sequencing Center for Infectious Disease"/>
            <person name="Earl A."/>
            <person name="Russ C."/>
            <person name="Gilmore M."/>
            <person name="Surin D."/>
            <person name="Walker B."/>
            <person name="Young S."/>
            <person name="Zeng Q."/>
            <person name="Gargeya S."/>
            <person name="Fitzgerald M."/>
            <person name="Haas B."/>
            <person name="Abouelleil A."/>
            <person name="Allen A.W."/>
            <person name="Alvarado L."/>
            <person name="Arachchi H.M."/>
            <person name="Berlin A.M."/>
            <person name="Chapman S.B."/>
            <person name="Gainer-Dewar J."/>
            <person name="Goldberg J."/>
            <person name="Griggs A."/>
            <person name="Gujja S."/>
            <person name="Hansen M."/>
            <person name="Howarth C."/>
            <person name="Imamovic A."/>
            <person name="Ireland A."/>
            <person name="Larimer J."/>
            <person name="McCowan C."/>
            <person name="Murphy C."/>
            <person name="Pearson M."/>
            <person name="Poon T.W."/>
            <person name="Priest M."/>
            <person name="Roberts A."/>
            <person name="Saif S."/>
            <person name="Shea T."/>
            <person name="Sisk P."/>
            <person name="Sykes S."/>
            <person name="Wortman J."/>
            <person name="Nusbaum C."/>
            <person name="Birren B."/>
        </authorList>
    </citation>
    <scope>NUCLEOTIDE SEQUENCE [LARGE SCALE GENOMIC DNA]</scope>
    <source>
        <strain evidence="2 3">ATCC 43198</strain>
    </source>
</reference>
<dbReference type="Proteomes" id="UP000017415">
    <property type="component" value="Unassembled WGS sequence"/>
</dbReference>
<evidence type="ECO:0000313" key="2">
    <source>
        <dbReference type="EMBL" id="ESK62683.1"/>
    </source>
</evidence>
<evidence type="ECO:0000313" key="3">
    <source>
        <dbReference type="Proteomes" id="UP000017415"/>
    </source>
</evidence>
<dbReference type="eggNOG" id="COG5293">
    <property type="taxonomic scope" value="Bacteria"/>
</dbReference>
<gene>
    <name evidence="2" type="ORF">OMO_00332</name>
</gene>
<feature type="domain" description="DUF2326" evidence="1">
    <location>
        <begin position="6"/>
        <end position="69"/>
    </location>
</feature>
<comment type="caution">
    <text evidence="2">The sequence shown here is derived from an EMBL/GenBank/DDBJ whole genome shotgun (WGS) entry which is preliminary data.</text>
</comment>